<dbReference type="EMBL" id="LPUF01000003">
    <property type="protein sequence ID" value="OQK15673.1"/>
    <property type="molecule type" value="Genomic_DNA"/>
</dbReference>
<organism evidence="2 3">
    <name type="scientific">Methyloprofundus sedimenti</name>
    <dbReference type="NCBI Taxonomy" id="1420851"/>
    <lineage>
        <taxon>Bacteria</taxon>
        <taxon>Pseudomonadati</taxon>
        <taxon>Pseudomonadota</taxon>
        <taxon>Gammaproteobacteria</taxon>
        <taxon>Methylococcales</taxon>
        <taxon>Methylococcaceae</taxon>
        <taxon>Methyloprofundus</taxon>
    </lineage>
</organism>
<dbReference type="Pfam" id="PF01522">
    <property type="entry name" value="Polysacc_deac_1"/>
    <property type="match status" value="1"/>
</dbReference>
<dbReference type="OrthoDB" id="9787041at2"/>
<accession>A0A1V8M2M5</accession>
<protein>
    <recommendedName>
        <fullName evidence="1">NodB homology domain-containing protein</fullName>
    </recommendedName>
</protein>
<dbReference type="GO" id="GO:0016810">
    <property type="term" value="F:hydrolase activity, acting on carbon-nitrogen (but not peptide) bonds"/>
    <property type="evidence" value="ECO:0007669"/>
    <property type="project" value="InterPro"/>
</dbReference>
<dbReference type="PANTHER" id="PTHR43123">
    <property type="entry name" value="POLYSACCHARIDE DEACETYLASE-RELATED"/>
    <property type="match status" value="1"/>
</dbReference>
<dbReference type="InterPro" id="IPR011330">
    <property type="entry name" value="Glyco_hydro/deAcase_b/a-brl"/>
</dbReference>
<comment type="caution">
    <text evidence="2">The sequence shown here is derived from an EMBL/GenBank/DDBJ whole genome shotgun (WGS) entry which is preliminary data.</text>
</comment>
<dbReference type="GO" id="GO:0005975">
    <property type="term" value="P:carbohydrate metabolic process"/>
    <property type="evidence" value="ECO:0007669"/>
    <property type="project" value="InterPro"/>
</dbReference>
<keyword evidence="3" id="KW-1185">Reference proteome</keyword>
<dbReference type="Gene3D" id="3.20.20.370">
    <property type="entry name" value="Glycoside hydrolase/deacetylase"/>
    <property type="match status" value="1"/>
</dbReference>
<dbReference type="Proteomes" id="UP000191980">
    <property type="component" value="Unassembled WGS sequence"/>
</dbReference>
<dbReference type="PROSITE" id="PS51677">
    <property type="entry name" value="NODB"/>
    <property type="match status" value="1"/>
</dbReference>
<reference evidence="2 3" key="1">
    <citation type="submission" date="2015-12" db="EMBL/GenBank/DDBJ databases">
        <authorList>
            <person name="Shamseldin A."/>
            <person name="Moawad H."/>
            <person name="Abd El-Rahim W.M."/>
            <person name="Sadowsky M.J."/>
        </authorList>
    </citation>
    <scope>NUCLEOTIDE SEQUENCE [LARGE SCALE GENOMIC DNA]</scope>
    <source>
        <strain evidence="2 3">WF1</strain>
    </source>
</reference>
<sequence>MPDINRDLIGYANNPPHPQWPNAARLAINFVINIEEGAERNALEGDAGSENYLTELAMRESIPGQRDLFSESIFEYGSRCGVWRLLDLFEQRQIKITTWACGMALEKNPQLALHLAQQGHEIAGHGYRWIDYRQFNPELEREHIKRTLAIIKHYTGDLPWGWYTGRKSLQTRQLLQAAGLRYDSESYNDDLPYWQIVNDQPYLIIPYSFDVNDAKYYLTPGWMSGEDFLNYLINSVRCLHREGEKSPKMMSVALHARISGHPGRAEVLHKFLDYLADFPDIWICTRQQIAQHWYQQHPYRTKEINT</sequence>
<dbReference type="AlphaFoldDB" id="A0A1V8M2M5"/>
<evidence type="ECO:0000259" key="1">
    <source>
        <dbReference type="PROSITE" id="PS51677"/>
    </source>
</evidence>
<feature type="domain" description="NodB homology" evidence="1">
    <location>
        <begin position="68"/>
        <end position="284"/>
    </location>
</feature>
<dbReference type="PANTHER" id="PTHR43123:SF1">
    <property type="entry name" value="POLYSACCHARIDE DEACETYLASE-RELATED"/>
    <property type="match status" value="1"/>
</dbReference>
<evidence type="ECO:0000313" key="3">
    <source>
        <dbReference type="Proteomes" id="UP000191980"/>
    </source>
</evidence>
<dbReference type="InterPro" id="IPR002509">
    <property type="entry name" value="NODB_dom"/>
</dbReference>
<proteinExistence type="predicted"/>
<dbReference type="STRING" id="1420851.AU255_15775"/>
<name>A0A1V8M2M5_9GAMM</name>
<gene>
    <name evidence="2" type="ORF">AU255_15775</name>
</gene>
<dbReference type="SUPFAM" id="SSF88713">
    <property type="entry name" value="Glycoside hydrolase/deacetylase"/>
    <property type="match status" value="1"/>
</dbReference>
<evidence type="ECO:0000313" key="2">
    <source>
        <dbReference type="EMBL" id="OQK15673.1"/>
    </source>
</evidence>
<dbReference type="RefSeq" id="WP_080523910.1">
    <property type="nucleotide sequence ID" value="NZ_LPUF01000003.1"/>
</dbReference>